<keyword evidence="3" id="KW-1185">Reference proteome</keyword>
<dbReference type="Proteomes" id="UP001497497">
    <property type="component" value="Unassembled WGS sequence"/>
</dbReference>
<feature type="signal peptide" evidence="1">
    <location>
        <begin position="1"/>
        <end position="19"/>
    </location>
</feature>
<evidence type="ECO:0000313" key="3">
    <source>
        <dbReference type="Proteomes" id="UP001497497"/>
    </source>
</evidence>
<gene>
    <name evidence="2" type="ORF">GSLYS_00016968001</name>
</gene>
<evidence type="ECO:0000256" key="1">
    <source>
        <dbReference type="SAM" id="SignalP"/>
    </source>
</evidence>
<evidence type="ECO:0000313" key="2">
    <source>
        <dbReference type="EMBL" id="CAL1543434.1"/>
    </source>
</evidence>
<sequence>MYWMPLLLTVAGTVTVTYAAVGATCSYNDQCCQGECCQILSEYMIMSKKRQLDWMTMTPPYPTRGTLGSCQRYQLEGSSCNPLDKINGYCSCEPGTRCMEHEFPITSTTEPTTEGPTSTTQRLAKRTFGRPGYIWFAKCEKLPSDDEDYYQN</sequence>
<proteinExistence type="predicted"/>
<protein>
    <recommendedName>
        <fullName evidence="4">Prokineticin domain-containing protein</fullName>
    </recommendedName>
</protein>
<feature type="chain" id="PRO_5043875506" description="Prokineticin domain-containing protein" evidence="1">
    <location>
        <begin position="20"/>
        <end position="152"/>
    </location>
</feature>
<dbReference type="EMBL" id="CAXITT010000548">
    <property type="protein sequence ID" value="CAL1543434.1"/>
    <property type="molecule type" value="Genomic_DNA"/>
</dbReference>
<comment type="caution">
    <text evidence="2">The sequence shown here is derived from an EMBL/GenBank/DDBJ whole genome shotgun (WGS) entry which is preliminary data.</text>
</comment>
<reference evidence="2 3" key="1">
    <citation type="submission" date="2024-04" db="EMBL/GenBank/DDBJ databases">
        <authorList>
            <consortium name="Genoscope - CEA"/>
            <person name="William W."/>
        </authorList>
    </citation>
    <scope>NUCLEOTIDE SEQUENCE [LARGE SCALE GENOMIC DNA]</scope>
</reference>
<name>A0AAV2IBN4_LYMST</name>
<keyword evidence="1" id="KW-0732">Signal</keyword>
<accession>A0AAV2IBN4</accession>
<organism evidence="2 3">
    <name type="scientific">Lymnaea stagnalis</name>
    <name type="common">Great pond snail</name>
    <name type="synonym">Helix stagnalis</name>
    <dbReference type="NCBI Taxonomy" id="6523"/>
    <lineage>
        <taxon>Eukaryota</taxon>
        <taxon>Metazoa</taxon>
        <taxon>Spiralia</taxon>
        <taxon>Lophotrochozoa</taxon>
        <taxon>Mollusca</taxon>
        <taxon>Gastropoda</taxon>
        <taxon>Heterobranchia</taxon>
        <taxon>Euthyneura</taxon>
        <taxon>Panpulmonata</taxon>
        <taxon>Hygrophila</taxon>
        <taxon>Lymnaeoidea</taxon>
        <taxon>Lymnaeidae</taxon>
        <taxon>Lymnaea</taxon>
    </lineage>
</organism>
<evidence type="ECO:0008006" key="4">
    <source>
        <dbReference type="Google" id="ProtNLM"/>
    </source>
</evidence>
<dbReference type="AlphaFoldDB" id="A0AAV2IBN4"/>